<dbReference type="InterPro" id="IPR011335">
    <property type="entry name" value="Restrct_endonuc-II-like"/>
</dbReference>
<evidence type="ECO:0000256" key="1">
    <source>
        <dbReference type="SAM" id="MobiDB-lite"/>
    </source>
</evidence>
<dbReference type="EMBL" id="HBIV01040083">
    <property type="protein sequence ID" value="CAE0676598.1"/>
    <property type="molecule type" value="Transcribed_RNA"/>
</dbReference>
<dbReference type="SUPFAM" id="SSF52980">
    <property type="entry name" value="Restriction endonuclease-like"/>
    <property type="match status" value="1"/>
</dbReference>
<accession>A0A7S3Z9X0</accession>
<reference evidence="2" key="1">
    <citation type="submission" date="2021-01" db="EMBL/GenBank/DDBJ databases">
        <authorList>
            <person name="Corre E."/>
            <person name="Pelletier E."/>
            <person name="Niang G."/>
            <person name="Scheremetjew M."/>
            <person name="Finn R."/>
            <person name="Kale V."/>
            <person name="Holt S."/>
            <person name="Cochrane G."/>
            <person name="Meng A."/>
            <person name="Brown T."/>
            <person name="Cohen L."/>
        </authorList>
    </citation>
    <scope>NUCLEOTIDE SEQUENCE</scope>
    <source>
        <strain evidence="2">CCCM811</strain>
    </source>
</reference>
<feature type="region of interest" description="Disordered" evidence="1">
    <location>
        <begin position="489"/>
        <end position="525"/>
    </location>
</feature>
<dbReference type="AlphaFoldDB" id="A0A7S3Z9X0"/>
<protein>
    <submittedName>
        <fullName evidence="2">Uncharacterized protein</fullName>
    </submittedName>
</protein>
<name>A0A7S3Z9X0_9EUKA</name>
<organism evidence="2">
    <name type="scientific">Lotharella globosa</name>
    <dbReference type="NCBI Taxonomy" id="91324"/>
    <lineage>
        <taxon>Eukaryota</taxon>
        <taxon>Sar</taxon>
        <taxon>Rhizaria</taxon>
        <taxon>Cercozoa</taxon>
        <taxon>Chlorarachniophyceae</taxon>
        <taxon>Lotharella</taxon>
    </lineage>
</organism>
<gene>
    <name evidence="2" type="ORF">LGLO00237_LOCUS28376</name>
</gene>
<dbReference type="Gene3D" id="3.90.320.10">
    <property type="match status" value="1"/>
</dbReference>
<feature type="region of interest" description="Disordered" evidence="1">
    <location>
        <begin position="86"/>
        <end position="105"/>
    </location>
</feature>
<dbReference type="InterPro" id="IPR011604">
    <property type="entry name" value="PDDEXK-like_dom_sf"/>
</dbReference>
<feature type="compositionally biased region" description="Acidic residues" evidence="1">
    <location>
        <begin position="492"/>
        <end position="510"/>
    </location>
</feature>
<sequence length="525" mass="59453">MYRNPSSLALGTLVTFGFLAVVGLTPISRVSQPLHIHTSDPGISAVRGLGVKGKLDADIRSSLRNPPGAGKGSRVACRISLKEAKASRTPIGEGRRGRHKNPNRVPNHHWRAVPWEDLREHPMFEPLPPPWEVDVHSAKDLARLRKDSRRFIRVHHGRLTTFQLPTILGLFEPAASDYLKIKAPLKNRHDKVIHARQDLIDSRAFELNKNLGSYITLAESLKFMDEELKEDKEAAMEPKGYLWGDHLNEDSEFAQAFARMYTPVASAPRGELDPELDLAARFGEAQQATGILTVLNIMAKEGATIKEAGLFPLEAQANIEDLQLPFPIGTAPDAMIKFPDGREEPLVIKAVTPFKVYRGQDGFLRTRVDRNSRPSKHVTSWHVPQMQLHMLCTGAKRGWLLYMSSFNGARLYRMERDDSYINMMAFWIKKFSELYGTRVPEENFFLGEYYDSYRQFLTKTRKIASSSFEHALVRQRWVQRSPLNTPFFVGDTQEEEGIDEEDYSELNEEADAQHQNYNGGGSVSL</sequence>
<dbReference type="GO" id="GO:0006281">
    <property type="term" value="P:DNA repair"/>
    <property type="evidence" value="ECO:0007669"/>
    <property type="project" value="UniProtKB-ARBA"/>
</dbReference>
<feature type="compositionally biased region" description="Basic residues" evidence="1">
    <location>
        <begin position="96"/>
        <end position="105"/>
    </location>
</feature>
<proteinExistence type="predicted"/>
<evidence type="ECO:0000313" key="2">
    <source>
        <dbReference type="EMBL" id="CAE0676598.1"/>
    </source>
</evidence>